<dbReference type="AlphaFoldDB" id="A0A1A9UYV1"/>
<dbReference type="Proteomes" id="UP000078200">
    <property type="component" value="Unassembled WGS sequence"/>
</dbReference>
<accession>A0A1A9UYV1</accession>
<dbReference type="EnsemblMetazoa" id="GAUT020155-RA">
    <property type="protein sequence ID" value="GAUT020155-PA"/>
    <property type="gene ID" value="GAUT020155"/>
</dbReference>
<dbReference type="VEuPathDB" id="VectorBase:GAUT020155"/>
<evidence type="ECO:0000313" key="1">
    <source>
        <dbReference type="EnsemblMetazoa" id="GAUT020155-PA"/>
    </source>
</evidence>
<evidence type="ECO:0000313" key="2">
    <source>
        <dbReference type="Proteomes" id="UP000078200"/>
    </source>
</evidence>
<proteinExistence type="predicted"/>
<keyword evidence="2" id="KW-1185">Reference proteome</keyword>
<reference evidence="1" key="1">
    <citation type="submission" date="2020-05" db="UniProtKB">
        <authorList>
            <consortium name="EnsemblMetazoa"/>
        </authorList>
    </citation>
    <scope>IDENTIFICATION</scope>
    <source>
        <strain evidence="1">TTRI</strain>
    </source>
</reference>
<name>A0A1A9UYV1_GLOAU</name>
<organism evidence="1 2">
    <name type="scientific">Glossina austeni</name>
    <name type="common">Savannah tsetse fly</name>
    <dbReference type="NCBI Taxonomy" id="7395"/>
    <lineage>
        <taxon>Eukaryota</taxon>
        <taxon>Metazoa</taxon>
        <taxon>Ecdysozoa</taxon>
        <taxon>Arthropoda</taxon>
        <taxon>Hexapoda</taxon>
        <taxon>Insecta</taxon>
        <taxon>Pterygota</taxon>
        <taxon>Neoptera</taxon>
        <taxon>Endopterygota</taxon>
        <taxon>Diptera</taxon>
        <taxon>Brachycera</taxon>
        <taxon>Muscomorpha</taxon>
        <taxon>Hippoboscoidea</taxon>
        <taxon>Glossinidae</taxon>
        <taxon>Glossina</taxon>
    </lineage>
</organism>
<protein>
    <submittedName>
        <fullName evidence="1">Uncharacterized protein</fullName>
    </submittedName>
</protein>
<sequence>MSSTSKRLKATSFAVSEVIPAVARSRPIWSRQAPVNWMLIVIVKRSLRSSLYRFGRIFERGKTDMYAVSTRVFKHKCHVVLFEVLRNHKKQAQQFADISPYAN</sequence>